<dbReference type="EMBL" id="KZ678547">
    <property type="protein sequence ID" value="PSR80011.1"/>
    <property type="molecule type" value="Genomic_DNA"/>
</dbReference>
<keyword evidence="2" id="KW-1133">Transmembrane helix</keyword>
<protein>
    <submittedName>
        <fullName evidence="3">Uncharacterized protein</fullName>
    </submittedName>
</protein>
<feature type="compositionally biased region" description="Polar residues" evidence="1">
    <location>
        <begin position="157"/>
        <end position="173"/>
    </location>
</feature>
<keyword evidence="2" id="KW-0472">Membrane</keyword>
<dbReference type="InParanoid" id="A0A2T2ZZ77"/>
<proteinExistence type="predicted"/>
<feature type="region of interest" description="Disordered" evidence="1">
    <location>
        <begin position="84"/>
        <end position="208"/>
    </location>
</feature>
<keyword evidence="4" id="KW-1185">Reference proteome</keyword>
<sequence>MARESNHAGLTGHGSGSSSSSGGSGGSGYMDRRDIYRRQCAGVRAIESTVRSILTLTLALALKTRTHERVNPCYTKAAVLQQEHEQMLRRRGQSESSQADLGSSPFQGLPPSPSPLGRPDSDDGHGSQAGNGHGHVNSLGKRIRNRLRKRGRHQSDDYQYSNHNDHNATSQLSGEEAEHDSLVDDDKSLLSFTSTPDHGGQGVHSAAHDTANSRIEFSECESCASESAANDSFQSFRTAYVLSPSPAPQQDLINLNATPEALNAKFPVFYNGSGNTPASSTPTVQQMVLAPVLRMTATSWSEMFFWLFVYVVLVWAFALLVWDGVCGAAEAIGQWAWGLLCRVLMDLGV</sequence>
<organism evidence="3 4">
    <name type="scientific">Coniella lustricola</name>
    <dbReference type="NCBI Taxonomy" id="2025994"/>
    <lineage>
        <taxon>Eukaryota</taxon>
        <taxon>Fungi</taxon>
        <taxon>Dikarya</taxon>
        <taxon>Ascomycota</taxon>
        <taxon>Pezizomycotina</taxon>
        <taxon>Sordariomycetes</taxon>
        <taxon>Sordariomycetidae</taxon>
        <taxon>Diaporthales</taxon>
        <taxon>Schizoparmaceae</taxon>
        <taxon>Coniella</taxon>
    </lineage>
</organism>
<accession>A0A2T2ZZ77</accession>
<feature type="compositionally biased region" description="Basic and acidic residues" evidence="1">
    <location>
        <begin position="179"/>
        <end position="188"/>
    </location>
</feature>
<dbReference type="AlphaFoldDB" id="A0A2T2ZZ77"/>
<feature type="transmembrane region" description="Helical" evidence="2">
    <location>
        <begin position="303"/>
        <end position="322"/>
    </location>
</feature>
<dbReference type="Proteomes" id="UP000241462">
    <property type="component" value="Unassembled WGS sequence"/>
</dbReference>
<evidence type="ECO:0000256" key="1">
    <source>
        <dbReference type="SAM" id="MobiDB-lite"/>
    </source>
</evidence>
<reference evidence="3 4" key="1">
    <citation type="journal article" date="2018" name="Mycol. Prog.">
        <title>Coniella lustricola, a new species from submerged detritus.</title>
        <authorList>
            <person name="Raudabaugh D.B."/>
            <person name="Iturriaga T."/>
            <person name="Carver A."/>
            <person name="Mondo S."/>
            <person name="Pangilinan J."/>
            <person name="Lipzen A."/>
            <person name="He G."/>
            <person name="Amirebrahimi M."/>
            <person name="Grigoriev I.V."/>
            <person name="Miller A.N."/>
        </authorList>
    </citation>
    <scope>NUCLEOTIDE SEQUENCE [LARGE SCALE GENOMIC DNA]</scope>
    <source>
        <strain evidence="3 4">B22-T-1</strain>
    </source>
</reference>
<name>A0A2T2ZZ77_9PEZI</name>
<evidence type="ECO:0000313" key="3">
    <source>
        <dbReference type="EMBL" id="PSR80011.1"/>
    </source>
</evidence>
<feature type="compositionally biased region" description="Basic residues" evidence="1">
    <location>
        <begin position="141"/>
        <end position="152"/>
    </location>
</feature>
<feature type="region of interest" description="Disordered" evidence="1">
    <location>
        <begin position="1"/>
        <end position="30"/>
    </location>
</feature>
<gene>
    <name evidence="3" type="ORF">BD289DRAFT_485253</name>
</gene>
<keyword evidence="2" id="KW-0812">Transmembrane</keyword>
<evidence type="ECO:0000313" key="4">
    <source>
        <dbReference type="Proteomes" id="UP000241462"/>
    </source>
</evidence>
<evidence type="ECO:0000256" key="2">
    <source>
        <dbReference type="SAM" id="Phobius"/>
    </source>
</evidence>